<gene>
    <name evidence="1" type="ORF">MJG53_008309</name>
</gene>
<organism evidence="1 2">
    <name type="scientific">Ovis ammon polii x Ovis aries</name>
    <dbReference type="NCBI Taxonomy" id="2918886"/>
    <lineage>
        <taxon>Eukaryota</taxon>
        <taxon>Metazoa</taxon>
        <taxon>Chordata</taxon>
        <taxon>Craniata</taxon>
        <taxon>Vertebrata</taxon>
        <taxon>Euteleostomi</taxon>
        <taxon>Mammalia</taxon>
        <taxon>Eutheria</taxon>
        <taxon>Laurasiatheria</taxon>
        <taxon>Artiodactyla</taxon>
        <taxon>Ruminantia</taxon>
        <taxon>Pecora</taxon>
        <taxon>Bovidae</taxon>
        <taxon>Caprinae</taxon>
        <taxon>Ovis</taxon>
    </lineage>
</organism>
<reference evidence="1" key="1">
    <citation type="submission" date="2022-03" db="EMBL/GenBank/DDBJ databases">
        <title>Genomic analyses of argali, domestic sheep and their hybrids provide insights into chromosomal evolution, heterosis and genetic basis of agronomic traits.</title>
        <authorList>
            <person name="Li M."/>
        </authorList>
    </citation>
    <scope>NUCLEOTIDE SEQUENCE</scope>
    <source>
        <strain evidence="1">F1 hybrid</strain>
    </source>
</reference>
<evidence type="ECO:0000313" key="2">
    <source>
        <dbReference type="Proteomes" id="UP001057279"/>
    </source>
</evidence>
<proteinExistence type="predicted"/>
<comment type="caution">
    <text evidence="1">The sequence shown here is derived from an EMBL/GenBank/DDBJ whole genome shotgun (WGS) entry which is preliminary data.</text>
</comment>
<name>A0ACB9UZN8_9CETA</name>
<protein>
    <submittedName>
        <fullName evidence="1">Uncharacterized protein</fullName>
    </submittedName>
</protein>
<keyword evidence="2" id="KW-1185">Reference proteome</keyword>
<dbReference type="Proteomes" id="UP001057279">
    <property type="component" value="Linkage Group LG07"/>
</dbReference>
<dbReference type="EMBL" id="CM043032">
    <property type="protein sequence ID" value="KAI4583096.1"/>
    <property type="molecule type" value="Genomic_DNA"/>
</dbReference>
<accession>A0ACB9UZN8</accession>
<evidence type="ECO:0000313" key="1">
    <source>
        <dbReference type="EMBL" id="KAI4583096.1"/>
    </source>
</evidence>
<sequence>MAARPRRHVSRIAKQPRGDFCDGTKKAINEPSFATSMEWDTQVVKGSSSVGPAGLGLEELPFRPRLPRWLQPERCAVFQCAQCHAVLADSVHLAWDLSRSLGAVVFSRVTNNVVLEPQFQVGVEGSLKGSTYNLLLCSSCEIPIGFHLYSTRTALAALRGHFCLSSDKMVCLLVVCEAYTHYSYSCDPGFLALVCPGIILTSGFRAGKGYLLKTKAIVNASEMDLHIVPLPEKVAELKEKIILTHTRLNSLMKILKKVPPDQSKQTKRTWRKDCAQGFSVRNLSGSKKKSSLSSASHGGNV</sequence>